<feature type="transmembrane region" description="Helical" evidence="7">
    <location>
        <begin position="173"/>
        <end position="198"/>
    </location>
</feature>
<evidence type="ECO:0000256" key="5">
    <source>
        <dbReference type="ARBA" id="ARBA00022989"/>
    </source>
</evidence>
<feature type="transmembrane region" description="Helical" evidence="7">
    <location>
        <begin position="92"/>
        <end position="118"/>
    </location>
</feature>
<feature type="transmembrane region" description="Helical" evidence="7">
    <location>
        <begin position="66"/>
        <end position="85"/>
    </location>
</feature>
<sequence>MIRPPDFVLRLLLVLVVLAIWEGVVRLSAIPAYILPAPSRVFVALYQGIVSTLYVRHLWITLAETLIGFLTGSVLALALGTLIALSRQGEYFLYPFIVMFQAMPKVALAPLIIVWFGLGIGSKVAQAALTAFFPLMVNTIAGLNAADEDRVALMRSIDASEMQIFRMLRIPSALPFIFAGFEIAMMLSLIGAIVAEFVGAQKGLGVLIMSMTFTMDVAGQFSVLLILSLLGLLLHTLIVRIRRRLLFWEVSQQKNADIPPEGQLK</sequence>
<evidence type="ECO:0000313" key="9">
    <source>
        <dbReference type="EMBL" id="AQV95592.1"/>
    </source>
</evidence>
<dbReference type="AlphaFoldDB" id="A0A1U9USD4"/>
<dbReference type="SUPFAM" id="SSF161098">
    <property type="entry name" value="MetI-like"/>
    <property type="match status" value="1"/>
</dbReference>
<accession>A0A1U9USD4</accession>
<dbReference type="GO" id="GO:0005886">
    <property type="term" value="C:plasma membrane"/>
    <property type="evidence" value="ECO:0007669"/>
    <property type="project" value="UniProtKB-SubCell"/>
</dbReference>
<dbReference type="InterPro" id="IPR000515">
    <property type="entry name" value="MetI-like"/>
</dbReference>
<dbReference type="PROSITE" id="PS50928">
    <property type="entry name" value="ABC_TM1"/>
    <property type="match status" value="1"/>
</dbReference>
<dbReference type="EMBL" id="CP017757">
    <property type="protein sequence ID" value="AQV95592.1"/>
    <property type="molecule type" value="Genomic_DNA"/>
</dbReference>
<dbReference type="Pfam" id="PF00528">
    <property type="entry name" value="BPD_transp_1"/>
    <property type="match status" value="1"/>
</dbReference>
<comment type="similarity">
    <text evidence="7">Belongs to the binding-protein-dependent transport system permease family.</text>
</comment>
<dbReference type="Proteomes" id="UP000189627">
    <property type="component" value="Chromosome 1"/>
</dbReference>
<evidence type="ECO:0000256" key="7">
    <source>
        <dbReference type="RuleBase" id="RU363032"/>
    </source>
</evidence>
<evidence type="ECO:0000256" key="1">
    <source>
        <dbReference type="ARBA" id="ARBA00004651"/>
    </source>
</evidence>
<evidence type="ECO:0000256" key="2">
    <source>
        <dbReference type="ARBA" id="ARBA00022448"/>
    </source>
</evidence>
<dbReference type="PANTHER" id="PTHR30151:SF20">
    <property type="entry name" value="ABC TRANSPORTER PERMEASE PROTEIN HI_0355-RELATED"/>
    <property type="match status" value="1"/>
</dbReference>
<dbReference type="Gene3D" id="1.10.3720.10">
    <property type="entry name" value="MetI-like"/>
    <property type="match status" value="1"/>
</dbReference>
<keyword evidence="3" id="KW-1003">Cell membrane</keyword>
<keyword evidence="4 7" id="KW-0812">Transmembrane</keyword>
<keyword evidence="5 7" id="KW-1133">Transmembrane helix</keyword>
<feature type="transmembrane region" description="Helical" evidence="7">
    <location>
        <begin position="124"/>
        <end position="146"/>
    </location>
</feature>
<keyword evidence="6 7" id="KW-0472">Membrane</keyword>
<dbReference type="CDD" id="cd06261">
    <property type="entry name" value="TM_PBP2"/>
    <property type="match status" value="1"/>
</dbReference>
<proteinExistence type="inferred from homology"/>
<dbReference type="GO" id="GO:0055085">
    <property type="term" value="P:transmembrane transport"/>
    <property type="evidence" value="ECO:0007669"/>
    <property type="project" value="InterPro"/>
</dbReference>
<dbReference type="KEGG" id="cuh:BJN34_17060"/>
<evidence type="ECO:0000259" key="8">
    <source>
        <dbReference type="PROSITE" id="PS50928"/>
    </source>
</evidence>
<name>A0A1U9USD4_CUPNE</name>
<protein>
    <submittedName>
        <fullName evidence="9">ABC transporter permease</fullName>
    </submittedName>
</protein>
<keyword evidence="2 7" id="KW-0813">Transport</keyword>
<dbReference type="OrthoDB" id="9809660at2"/>
<organism evidence="9 10">
    <name type="scientific">Cupriavidus necator</name>
    <name type="common">Alcaligenes eutrophus</name>
    <name type="synonym">Ralstonia eutropha</name>
    <dbReference type="NCBI Taxonomy" id="106590"/>
    <lineage>
        <taxon>Bacteria</taxon>
        <taxon>Pseudomonadati</taxon>
        <taxon>Pseudomonadota</taxon>
        <taxon>Betaproteobacteria</taxon>
        <taxon>Burkholderiales</taxon>
        <taxon>Burkholderiaceae</taxon>
        <taxon>Cupriavidus</taxon>
    </lineage>
</organism>
<evidence type="ECO:0000256" key="6">
    <source>
        <dbReference type="ARBA" id="ARBA00023136"/>
    </source>
</evidence>
<evidence type="ECO:0000313" key="10">
    <source>
        <dbReference type="Proteomes" id="UP000189627"/>
    </source>
</evidence>
<evidence type="ECO:0000256" key="3">
    <source>
        <dbReference type="ARBA" id="ARBA00022475"/>
    </source>
</evidence>
<feature type="domain" description="ABC transmembrane type-1" evidence="8">
    <location>
        <begin position="58"/>
        <end position="242"/>
    </location>
</feature>
<dbReference type="InterPro" id="IPR035906">
    <property type="entry name" value="MetI-like_sf"/>
</dbReference>
<feature type="transmembrane region" description="Helical" evidence="7">
    <location>
        <begin position="218"/>
        <end position="239"/>
    </location>
</feature>
<evidence type="ECO:0000256" key="4">
    <source>
        <dbReference type="ARBA" id="ARBA00022692"/>
    </source>
</evidence>
<gene>
    <name evidence="9" type="ORF">BJN34_17060</name>
</gene>
<feature type="transmembrane region" description="Helical" evidence="7">
    <location>
        <begin position="12"/>
        <end position="34"/>
    </location>
</feature>
<comment type="subcellular location">
    <subcellularLocation>
        <location evidence="1 7">Cell membrane</location>
        <topology evidence="1 7">Multi-pass membrane protein</topology>
    </subcellularLocation>
</comment>
<dbReference type="PANTHER" id="PTHR30151">
    <property type="entry name" value="ALKANE SULFONATE ABC TRANSPORTER-RELATED, MEMBRANE SUBUNIT"/>
    <property type="match status" value="1"/>
</dbReference>
<reference evidence="10" key="1">
    <citation type="submission" date="2017-02" db="EMBL/GenBank/DDBJ databases">
        <title>Complete genome sequence of Cupriavidus necator strain NH9, a 3-chlorobenzoate degrader.</title>
        <authorList>
            <person name="Moriuchi R."/>
            <person name="Dohra H."/>
            <person name="Ogawa N."/>
        </authorList>
    </citation>
    <scope>NUCLEOTIDE SEQUENCE [LARGE SCALE GENOMIC DNA]</scope>
    <source>
        <strain evidence="10">NH9</strain>
    </source>
</reference>